<gene>
    <name evidence="7" type="ORF">TrCOL_g3352</name>
</gene>
<dbReference type="Proteomes" id="UP001165065">
    <property type="component" value="Unassembled WGS sequence"/>
</dbReference>
<evidence type="ECO:0000256" key="2">
    <source>
        <dbReference type="ARBA" id="ARBA00022670"/>
    </source>
</evidence>
<keyword evidence="3" id="KW-0479">Metal-binding</keyword>
<organism evidence="7 8">
    <name type="scientific">Triparma columacea</name>
    <dbReference type="NCBI Taxonomy" id="722753"/>
    <lineage>
        <taxon>Eukaryota</taxon>
        <taxon>Sar</taxon>
        <taxon>Stramenopiles</taxon>
        <taxon>Ochrophyta</taxon>
        <taxon>Bolidophyceae</taxon>
        <taxon>Parmales</taxon>
        <taxon>Triparmaceae</taxon>
        <taxon>Triparma</taxon>
    </lineage>
</organism>
<evidence type="ECO:0000256" key="4">
    <source>
        <dbReference type="ARBA" id="ARBA00022801"/>
    </source>
</evidence>
<dbReference type="InterPro" id="IPR024079">
    <property type="entry name" value="MetalloPept_cat_dom_sf"/>
</dbReference>
<protein>
    <submittedName>
        <fullName evidence="7">Uncharacterized protein</fullName>
    </submittedName>
</protein>
<dbReference type="GO" id="GO:0006508">
    <property type="term" value="P:proteolysis"/>
    <property type="evidence" value="ECO:0007669"/>
    <property type="project" value="UniProtKB-KW"/>
</dbReference>
<keyword evidence="2" id="KW-0645">Protease</keyword>
<reference evidence="8" key="1">
    <citation type="journal article" date="2023" name="Commun. Biol.">
        <title>Genome analysis of Parmales, the sister group of diatoms, reveals the evolutionary specialization of diatoms from phago-mixotrophs to photoautotrophs.</title>
        <authorList>
            <person name="Ban H."/>
            <person name="Sato S."/>
            <person name="Yoshikawa S."/>
            <person name="Yamada K."/>
            <person name="Nakamura Y."/>
            <person name="Ichinomiya M."/>
            <person name="Sato N."/>
            <person name="Blanc-Mathieu R."/>
            <person name="Endo H."/>
            <person name="Kuwata A."/>
            <person name="Ogata H."/>
        </authorList>
    </citation>
    <scope>NUCLEOTIDE SEQUENCE [LARGE SCALE GENOMIC DNA]</scope>
</reference>
<keyword evidence="6" id="KW-0482">Metalloprotease</keyword>
<keyword evidence="4" id="KW-0378">Hydrolase</keyword>
<dbReference type="EMBL" id="BRYA01000239">
    <property type="protein sequence ID" value="GMI45214.1"/>
    <property type="molecule type" value="Genomic_DNA"/>
</dbReference>
<dbReference type="CDD" id="cd11375">
    <property type="entry name" value="Peptidase_M54"/>
    <property type="match status" value="1"/>
</dbReference>
<dbReference type="PANTHER" id="PTHR15910">
    <property type="entry name" value="ARCHAEMETZINCIN"/>
    <property type="match status" value="1"/>
</dbReference>
<evidence type="ECO:0000256" key="5">
    <source>
        <dbReference type="ARBA" id="ARBA00022833"/>
    </source>
</evidence>
<name>A0A9W7GHX3_9STRA</name>
<evidence type="ECO:0000313" key="8">
    <source>
        <dbReference type="Proteomes" id="UP001165065"/>
    </source>
</evidence>
<comment type="caution">
    <text evidence="7">The sequence shown here is derived from an EMBL/GenBank/DDBJ whole genome shotgun (WGS) entry which is preliminary data.</text>
</comment>
<dbReference type="InterPro" id="IPR012962">
    <property type="entry name" value="Pept_M54_archaemetzincn"/>
</dbReference>
<keyword evidence="5" id="KW-0862">Zinc</keyword>
<evidence type="ECO:0000256" key="1">
    <source>
        <dbReference type="ARBA" id="ARBA00001947"/>
    </source>
</evidence>
<proteinExistence type="predicted"/>
<dbReference type="AlphaFoldDB" id="A0A9W7GHX3"/>
<sequence length="588" mass="66353">MSYHTSLKKVSAKWVAMQDSREMKLNTHQSTSLNFLCRSEKRLLHPLCPPSYLSSPSPLDDPRHFKRLPKPKAGDWLAEREESGQTFAQYVRRFKSGGMVQRPRENFDKILIVLVGRGFKSSVGQLFLPLLLRGASAYFHPMPVELHPEEIPLKGCKSRENDVGGKQYLIGDIFDAVRRSTSRIHSSYATMAITMSDIYPGEEWNYVFGQARLDERVGVFSFARHSPFFYDGTSIAELSPSVFSDTQLGKFYRSCSKTLHHEILHMLQFKHCIYYRCLINGSNGPHESSGAGMECVVCEKKLIYFMSLHHVKSVTSEVNVALERYREISKALAEADEAIGGLTKDKKWVDQRIAWLEGGCSECSECADDAKVVKSKGEPDVETTRNSDPQTINTVEQLSSFISLLSPSPFVTFRASDHSMQTPIVNAILKYALAPVATLPEGARSRNIGTNVFPTVYRFLFEPDTISAAAHFDWWMFPGKYNGGSLFAFVEENIFRVTERSDFKQLLETEIVLTHPDAQPQTIPYPLLIFLSIKSLIRKHPIGGIRLEKVHVFLTNVISVSSSKKFKDEAMNIASALPRSRIPKAMLF</sequence>
<dbReference type="OrthoDB" id="194149at2759"/>
<evidence type="ECO:0000313" key="7">
    <source>
        <dbReference type="EMBL" id="GMI45214.1"/>
    </source>
</evidence>
<keyword evidence="8" id="KW-1185">Reference proteome</keyword>
<comment type="cofactor">
    <cofactor evidence="1">
        <name>Zn(2+)</name>
        <dbReference type="ChEBI" id="CHEBI:29105"/>
    </cofactor>
</comment>
<dbReference type="GO" id="GO:0008237">
    <property type="term" value="F:metallopeptidase activity"/>
    <property type="evidence" value="ECO:0007669"/>
    <property type="project" value="UniProtKB-KW"/>
</dbReference>
<evidence type="ECO:0000256" key="3">
    <source>
        <dbReference type="ARBA" id="ARBA00022723"/>
    </source>
</evidence>
<dbReference type="Gene3D" id="3.40.390.10">
    <property type="entry name" value="Collagenase (Catalytic Domain)"/>
    <property type="match status" value="1"/>
</dbReference>
<dbReference type="PANTHER" id="PTHR15910:SF1">
    <property type="entry name" value="ARCHAEMETZINCIN-2"/>
    <property type="match status" value="1"/>
</dbReference>
<dbReference type="GO" id="GO:0046872">
    <property type="term" value="F:metal ion binding"/>
    <property type="evidence" value="ECO:0007669"/>
    <property type="project" value="UniProtKB-KW"/>
</dbReference>
<evidence type="ECO:0000256" key="6">
    <source>
        <dbReference type="ARBA" id="ARBA00023049"/>
    </source>
</evidence>
<accession>A0A9W7GHX3</accession>